<proteinExistence type="inferred from homology"/>
<reference evidence="4 6" key="1">
    <citation type="journal article" date="2014" name="BMC Genomics">
        <title>Oil accumulation mechanisms of the oleaginous microalga Chlorella protothecoides revealed through its genome, transcriptomes, and proteomes.</title>
        <authorList>
            <person name="Gao C."/>
            <person name="Wang Y."/>
            <person name="Shen Y."/>
            <person name="Yan D."/>
            <person name="He X."/>
            <person name="Dai J."/>
            <person name="Wu Q."/>
        </authorList>
    </citation>
    <scope>NUCLEOTIDE SEQUENCE [LARGE SCALE GENOMIC DNA]</scope>
    <source>
        <strain evidence="4 6">0710</strain>
    </source>
</reference>
<evidence type="ECO:0000313" key="6">
    <source>
        <dbReference type="Proteomes" id="UP000028924"/>
    </source>
</evidence>
<comment type="similarity">
    <text evidence="1">Belongs to the UPF0235 family.</text>
</comment>
<dbReference type="PANTHER" id="PTHR47525:SF1">
    <property type="entry name" value="OS07G0295200 PROTEIN"/>
    <property type="match status" value="1"/>
</dbReference>
<sequence length="244" mass="26218">MGPRRTTLTYSSEDAAPLGDAQVFVYYCKYSGKHVLTTDCDLSKAPRRQTDHALVIDTTRHTVRLYNTTDAGEKLLRRRSGAVERQLRMRVGKLPFAYWTEPEGKLLYIMDSAVTTYSTADDPSGSGVIVPVPPCIRALDAAGGATAVTLEVDDRARGTGILKVSADAVRLQLKTSIIAEGAAEELLEYLRSILGTRLSQLSLERGEATRKPTLRVTGLGPAAVYAKLAAALQAQAAALDAVPA</sequence>
<dbReference type="AlphaFoldDB" id="A0A087SIU1"/>
<dbReference type="eggNOG" id="KOG3276">
    <property type="taxonomic scope" value="Eukaryota"/>
</dbReference>
<dbReference type="PANTHER" id="PTHR47525">
    <property type="entry name" value="OS07G0295200 PROTEIN"/>
    <property type="match status" value="1"/>
</dbReference>
<dbReference type="InterPro" id="IPR053323">
    <property type="entry name" value="UPF0235"/>
</dbReference>
<dbReference type="eggNOG" id="KOG4397">
    <property type="taxonomic scope" value="Eukaryota"/>
</dbReference>
<dbReference type="EMBL" id="QOKY01000204">
    <property type="protein sequence ID" value="RMZ52473.1"/>
    <property type="molecule type" value="Genomic_DNA"/>
</dbReference>
<feature type="domain" description="STEEP1" evidence="2">
    <location>
        <begin position="20"/>
        <end position="119"/>
    </location>
</feature>
<dbReference type="Pfam" id="PF25809">
    <property type="entry name" value="STEEP1"/>
    <property type="match status" value="1"/>
</dbReference>
<dbReference type="InterPro" id="IPR003746">
    <property type="entry name" value="DUF167"/>
</dbReference>
<organism evidence="4 6">
    <name type="scientific">Auxenochlorella protothecoides</name>
    <name type="common">Green microalga</name>
    <name type="synonym">Chlorella protothecoides</name>
    <dbReference type="NCBI Taxonomy" id="3075"/>
    <lineage>
        <taxon>Eukaryota</taxon>
        <taxon>Viridiplantae</taxon>
        <taxon>Chlorophyta</taxon>
        <taxon>core chlorophytes</taxon>
        <taxon>Trebouxiophyceae</taxon>
        <taxon>Chlorellales</taxon>
        <taxon>Chlorellaceae</taxon>
        <taxon>Auxenochlorella</taxon>
    </lineage>
</organism>
<dbReference type="RefSeq" id="XP_011398541.1">
    <property type="nucleotide sequence ID" value="XM_011400239.1"/>
</dbReference>
<reference evidence="5" key="5">
    <citation type="submission" date="2018-11" db="EMBL/GenBank/DDBJ databases">
        <title>Characterization of plant carbon substrate utilization by Auxenochlorella protothecoides.</title>
        <authorList>
            <person name="Vogler B.W."/>
            <person name="Starkenburg S.R."/>
            <person name="Sudasinghe N."/>
            <person name="Schambach J.Y."/>
            <person name="Rollin J.A."/>
            <person name="Pattathil S."/>
            <person name="Barry A.N."/>
        </authorList>
    </citation>
    <scope>NUCLEOTIDE SEQUENCE [LARGE SCALE GENOMIC DNA]</scope>
    <source>
        <strain evidence="5">UTEX 25</strain>
    </source>
</reference>
<evidence type="ECO:0000259" key="2">
    <source>
        <dbReference type="Pfam" id="PF25809"/>
    </source>
</evidence>
<evidence type="ECO:0000256" key="1">
    <source>
        <dbReference type="ARBA" id="ARBA00010364"/>
    </source>
</evidence>
<dbReference type="SMART" id="SM01152">
    <property type="entry name" value="DUF167"/>
    <property type="match status" value="1"/>
</dbReference>
<dbReference type="Gene3D" id="3.30.1200.10">
    <property type="entry name" value="YggU-like"/>
    <property type="match status" value="1"/>
</dbReference>
<reference evidence="7" key="3">
    <citation type="journal article" date="2018" name="Algal Res.">
        <title>Characterization of plant carbon substrate utilization by Auxenochlorella protothecoides.</title>
        <authorList>
            <person name="Vogler B.W."/>
            <person name="Starkenburg S.R."/>
            <person name="Sudasinghe N."/>
            <person name="Schambach J.Y."/>
            <person name="Rollin J.A."/>
            <person name="Pattathil S."/>
            <person name="Barry A.N."/>
        </authorList>
    </citation>
    <scope>NUCLEOTIDE SEQUENCE [LARGE SCALE GENOMIC DNA]</scope>
    <source>
        <strain evidence="7">UTEX 25</strain>
    </source>
</reference>
<dbReference type="Proteomes" id="UP000279271">
    <property type="component" value="Unassembled WGS sequence"/>
</dbReference>
<keyword evidence="6" id="KW-1185">Reference proteome</keyword>
<dbReference type="OrthoDB" id="418131at2759"/>
<dbReference type="InterPro" id="IPR057965">
    <property type="entry name" value="STEEP1_dom"/>
</dbReference>
<name>A0A087SIU1_AUXPR</name>
<dbReference type="KEGG" id="apro:F751_2487"/>
<dbReference type="SUPFAM" id="SSF69786">
    <property type="entry name" value="YggU-like"/>
    <property type="match status" value="1"/>
</dbReference>
<gene>
    <name evidence="5" type="ORF">APUTEX25_003616</name>
    <name evidence="4" type="ORF">F751_2487</name>
    <name evidence="3" type="ORF">g.707</name>
</gene>
<reference evidence="5" key="4">
    <citation type="submission" date="2018-10" db="EMBL/GenBank/DDBJ databases">
        <authorList>
            <person name="Hovde B."/>
            <person name="Zhang X."/>
        </authorList>
    </citation>
    <scope>NUCLEOTIDE SEQUENCE [LARGE SCALE GENOMIC DNA]</scope>
    <source>
        <strain evidence="5">UTEX 25</strain>
    </source>
</reference>
<evidence type="ECO:0000313" key="4">
    <source>
        <dbReference type="EMBL" id="KFM25645.1"/>
    </source>
</evidence>
<dbReference type="STRING" id="3075.A0A087SIU1"/>
<reference evidence="3" key="2">
    <citation type="submission" date="2015-08" db="EMBL/GenBank/DDBJ databases">
        <authorList>
            <person name="Babu N.S."/>
            <person name="Beckwith C.J."/>
            <person name="Beseler K.G."/>
            <person name="Brison A."/>
            <person name="Carone J.V."/>
            <person name="Caskin T.P."/>
            <person name="Diamond M."/>
            <person name="Durham M.E."/>
            <person name="Foxe J.M."/>
            <person name="Go M."/>
            <person name="Henderson B.A."/>
            <person name="Jones I.B."/>
            <person name="McGettigan J.A."/>
            <person name="Micheletti S.J."/>
            <person name="Nasrallah M.E."/>
            <person name="Ortiz D."/>
            <person name="Piller C.R."/>
            <person name="Privatt S.R."/>
            <person name="Schneider S.L."/>
            <person name="Sharp S."/>
            <person name="Smith T.C."/>
            <person name="Stanton J.D."/>
            <person name="Ullery H.E."/>
            <person name="Wilson R.J."/>
            <person name="Serrano M.G."/>
            <person name="Buck G."/>
            <person name="Lee V."/>
            <person name="Wang Y."/>
            <person name="Carvalho R."/>
            <person name="Voegtly L."/>
            <person name="Shi R."/>
            <person name="Duckworth R."/>
            <person name="Johnson A."/>
            <person name="Loviza R."/>
            <person name="Walstead R."/>
            <person name="Shah Z."/>
            <person name="Kiflezghi M."/>
            <person name="Wade K."/>
            <person name="Ball S.L."/>
            <person name="Bradley K.W."/>
            <person name="Asai D.J."/>
            <person name="Bowman C.A."/>
            <person name="Russell D.A."/>
            <person name="Pope W.H."/>
            <person name="Jacobs-Sera D."/>
            <person name="Hendrix R.W."/>
            <person name="Hatfull G.F."/>
        </authorList>
    </citation>
    <scope>NUCLEOTIDE SEQUENCE</scope>
</reference>
<evidence type="ECO:0000313" key="5">
    <source>
        <dbReference type="EMBL" id="RMZ52473.1"/>
    </source>
</evidence>
<dbReference type="InterPro" id="IPR036591">
    <property type="entry name" value="YggU-like_sf"/>
</dbReference>
<dbReference type="GeneID" id="23613878"/>
<protein>
    <submittedName>
        <fullName evidence="4">UPF0428 protein CXorf56</fullName>
    </submittedName>
</protein>
<evidence type="ECO:0000313" key="7">
    <source>
        <dbReference type="Proteomes" id="UP000279271"/>
    </source>
</evidence>
<dbReference type="EMBL" id="GDKF01002020">
    <property type="protein sequence ID" value="JAT76602.1"/>
    <property type="molecule type" value="Transcribed_RNA"/>
</dbReference>
<evidence type="ECO:0000313" key="3">
    <source>
        <dbReference type="EMBL" id="JAT76602.1"/>
    </source>
</evidence>
<dbReference type="Proteomes" id="UP000028924">
    <property type="component" value="Unassembled WGS sequence"/>
</dbReference>
<dbReference type="EMBL" id="KL662122">
    <property type="protein sequence ID" value="KFM25645.1"/>
    <property type="molecule type" value="Genomic_DNA"/>
</dbReference>
<accession>A0A087SIU1</accession>